<accession>A0A3D9KYH1</accession>
<dbReference type="PANTHER" id="PTHR42852:SF6">
    <property type="entry name" value="THIOL:DISULFIDE INTERCHANGE PROTEIN DSBE"/>
    <property type="match status" value="1"/>
</dbReference>
<dbReference type="CDD" id="cd02966">
    <property type="entry name" value="TlpA_like_family"/>
    <property type="match status" value="1"/>
</dbReference>
<dbReference type="GO" id="GO:0016853">
    <property type="term" value="F:isomerase activity"/>
    <property type="evidence" value="ECO:0007669"/>
    <property type="project" value="UniProtKB-KW"/>
</dbReference>
<dbReference type="InterPro" id="IPR050553">
    <property type="entry name" value="Thioredoxin_ResA/DsbE_sf"/>
</dbReference>
<dbReference type="SUPFAM" id="SSF49899">
    <property type="entry name" value="Concanavalin A-like lectins/glucanases"/>
    <property type="match status" value="1"/>
</dbReference>
<dbReference type="GO" id="GO:0017004">
    <property type="term" value="P:cytochrome complex assembly"/>
    <property type="evidence" value="ECO:0007669"/>
    <property type="project" value="UniProtKB-KW"/>
</dbReference>
<dbReference type="InterPro" id="IPR013766">
    <property type="entry name" value="Thioredoxin_domain"/>
</dbReference>
<dbReference type="RefSeq" id="WP_170148088.1">
    <property type="nucleotide sequence ID" value="NZ_QREG01000020.1"/>
</dbReference>
<keyword evidence="7" id="KW-0413">Isomerase</keyword>
<keyword evidence="5" id="KW-0732">Signal</keyword>
<keyword evidence="4" id="KW-0676">Redox-active center</keyword>
<evidence type="ECO:0000256" key="5">
    <source>
        <dbReference type="SAM" id="SignalP"/>
    </source>
</evidence>
<dbReference type="Proteomes" id="UP000256779">
    <property type="component" value="Unassembled WGS sequence"/>
</dbReference>
<sequence>MNKTITAMMLLLGLLVSSTALAQDATLKHSYTFDDATATDVVGGAHARAHGGFFKEGKYVTTQEGQHLVLPAEQIAINTYKGLTLEAFIQTNKENDEISMLSFFGATQGWHGSDYIYQTVQHRKRSKSVISTNSPINQPWKTETTALCNELKDGKKHHVVTTFDNNALKLYIDGVLASTQTTDDHTHNRIENLSNASAYLAKGGYSYDKTWKGAFDAFNIYDGVLSAEQILEKAKNYLPNLDLAAVAKQVKTEDLFISRSGALEQPVTDKAVFFAELMPTETDGDRIFDQMLVFGDKQIESWDDVAAMLKLSFEADFLAVADGSKEAHNSSSRVAADMEHVYQCWIEVDVPANTYTVYAKNLRMSAPILIYEGARFRNNASSLTHWSLVSNRVNDELLMGTLAEVAQTGDYPEGYVASQELDFRIATDEIPDGAEVIDHPTHGAKFGSYELRKLVLTDSTTELYFHIRSRRRNWNIISSQKTIRVDGSDKTLQIKGSEGIDLDVRHHTASYGFNEYKLIFPAVPEDAEFIDYGQVGKPGEWYIANISLGRAKAAEKKGLAGHWHNAETGDWELSILDDQVIYACKLWSMDAVPTGKKGVLKLDNEGHTLELPYTLKKGILRLGKGKQTIELTKKAKYSKLPGVQNPTGFTEPIFKSDTAIFRGLLYGYTPQARNKTGTLYVNNYLIGRQESHLVDPNEDGYFEVKIPLTNPTTPFMRMNVGNARFVLSPGQESFMLADLTGMGNNKFMGANARLSTELSNPAFDIISYDYSMVHSDTEYMNAEEYKKYILDLKDQDLQELNALYQSGVMSDFTYEYKLAELHTKYTDEVLRFKYRKSFQSPENKAITSAPSYYQFIGNETLEGQTVFATGEFSGFINSLKFSPLLRKPSKGQHNLLTVLELFGSEISKEDLTLLTEEQRILTEEFRQAKINFNQTDGQALGGFYQANRELWKEASAENNSMPDILKYIQTHKKDLTSEEKEIIKKALEHYQSPEVQPVLDFYQKNESKLADIKTQYATEKRIRYLLNQADTRAKSALDLPHLNMKLVNDIMFSQDLLNLIVEELTPLPPHVLEYVCNRVSNPNIAAYISECNQHTLDKIEKNKSNTGFNVHNAPKSKADELLKEMLEPFAGKVMYLDFWATWCGPCRSAMKNQKPMKEQLLKEGKDVVFIYITNPTSPETAYNNMIADIKGEHYRLTQDQWNYLSDQYQINGIPHYMIVNKKGEIVDANAPRDPKTLLAKFEELITEE</sequence>
<dbReference type="EMBL" id="QREG01000020">
    <property type="protein sequence ID" value="RED94629.1"/>
    <property type="molecule type" value="Genomic_DNA"/>
</dbReference>
<evidence type="ECO:0000256" key="1">
    <source>
        <dbReference type="ARBA" id="ARBA00004196"/>
    </source>
</evidence>
<dbReference type="Gene3D" id="2.60.120.200">
    <property type="match status" value="1"/>
</dbReference>
<feature type="domain" description="Thioredoxin" evidence="6">
    <location>
        <begin position="1061"/>
        <end position="1246"/>
    </location>
</feature>
<protein>
    <submittedName>
        <fullName evidence="7">Thiol-disulfide isomerase/thioredoxin</fullName>
    </submittedName>
</protein>
<comment type="subcellular location">
    <subcellularLocation>
        <location evidence="1">Cell envelope</location>
    </subcellularLocation>
</comment>
<dbReference type="InterPro" id="IPR012336">
    <property type="entry name" value="Thioredoxin-like_fold"/>
</dbReference>
<dbReference type="InterPro" id="IPR036249">
    <property type="entry name" value="Thioredoxin-like_sf"/>
</dbReference>
<proteinExistence type="predicted"/>
<dbReference type="AlphaFoldDB" id="A0A3D9KYH1"/>
<name>A0A3D9KYH1_MARFU</name>
<dbReference type="GO" id="GO:0030313">
    <property type="term" value="C:cell envelope"/>
    <property type="evidence" value="ECO:0007669"/>
    <property type="project" value="UniProtKB-SubCell"/>
</dbReference>
<evidence type="ECO:0000313" key="7">
    <source>
        <dbReference type="EMBL" id="RED94629.1"/>
    </source>
</evidence>
<dbReference type="Pfam" id="PF13905">
    <property type="entry name" value="Thioredoxin_8"/>
    <property type="match status" value="1"/>
</dbReference>
<keyword evidence="3" id="KW-1015">Disulfide bond</keyword>
<organism evidence="7 8">
    <name type="scientific">Marinoscillum furvescens DSM 4134</name>
    <dbReference type="NCBI Taxonomy" id="1122208"/>
    <lineage>
        <taxon>Bacteria</taxon>
        <taxon>Pseudomonadati</taxon>
        <taxon>Bacteroidota</taxon>
        <taxon>Cytophagia</taxon>
        <taxon>Cytophagales</taxon>
        <taxon>Reichenbachiellaceae</taxon>
        <taxon>Marinoscillum</taxon>
    </lineage>
</organism>
<evidence type="ECO:0000259" key="6">
    <source>
        <dbReference type="PROSITE" id="PS51352"/>
    </source>
</evidence>
<evidence type="ECO:0000256" key="2">
    <source>
        <dbReference type="ARBA" id="ARBA00022748"/>
    </source>
</evidence>
<dbReference type="PANTHER" id="PTHR42852">
    <property type="entry name" value="THIOL:DISULFIDE INTERCHANGE PROTEIN DSBE"/>
    <property type="match status" value="1"/>
</dbReference>
<dbReference type="Gene3D" id="3.40.30.10">
    <property type="entry name" value="Glutaredoxin"/>
    <property type="match status" value="1"/>
</dbReference>
<dbReference type="PROSITE" id="PS51352">
    <property type="entry name" value="THIOREDOXIN_2"/>
    <property type="match status" value="1"/>
</dbReference>
<reference evidence="7 8" key="1">
    <citation type="submission" date="2018-07" db="EMBL/GenBank/DDBJ databases">
        <title>Genomic Encyclopedia of Type Strains, Phase IV (KMG-IV): sequencing the most valuable type-strain genomes for metagenomic binning, comparative biology and taxonomic classification.</title>
        <authorList>
            <person name="Goeker M."/>
        </authorList>
    </citation>
    <scope>NUCLEOTIDE SEQUENCE [LARGE SCALE GENOMIC DNA]</scope>
    <source>
        <strain evidence="7 8">DSM 4134</strain>
    </source>
</reference>
<feature type="chain" id="PRO_5017552269" evidence="5">
    <location>
        <begin position="23"/>
        <end position="1248"/>
    </location>
</feature>
<evidence type="ECO:0000313" key="8">
    <source>
        <dbReference type="Proteomes" id="UP000256779"/>
    </source>
</evidence>
<dbReference type="Pfam" id="PF13385">
    <property type="entry name" value="Laminin_G_3"/>
    <property type="match status" value="1"/>
</dbReference>
<dbReference type="SUPFAM" id="SSF52833">
    <property type="entry name" value="Thioredoxin-like"/>
    <property type="match status" value="1"/>
</dbReference>
<gene>
    <name evidence="7" type="ORF">C7460_12024</name>
</gene>
<dbReference type="GO" id="GO:0004553">
    <property type="term" value="F:hydrolase activity, hydrolyzing O-glycosyl compounds"/>
    <property type="evidence" value="ECO:0007669"/>
    <property type="project" value="UniProtKB-ARBA"/>
</dbReference>
<keyword evidence="2" id="KW-0201">Cytochrome c-type biogenesis</keyword>
<dbReference type="GO" id="GO:0005975">
    <property type="term" value="P:carbohydrate metabolic process"/>
    <property type="evidence" value="ECO:0007669"/>
    <property type="project" value="UniProtKB-ARBA"/>
</dbReference>
<feature type="signal peptide" evidence="5">
    <location>
        <begin position="1"/>
        <end position="22"/>
    </location>
</feature>
<evidence type="ECO:0000256" key="3">
    <source>
        <dbReference type="ARBA" id="ARBA00023157"/>
    </source>
</evidence>
<dbReference type="InterPro" id="IPR013320">
    <property type="entry name" value="ConA-like_dom_sf"/>
</dbReference>
<comment type="caution">
    <text evidence="7">The sequence shown here is derived from an EMBL/GenBank/DDBJ whole genome shotgun (WGS) entry which is preliminary data.</text>
</comment>
<evidence type="ECO:0000256" key="4">
    <source>
        <dbReference type="ARBA" id="ARBA00023284"/>
    </source>
</evidence>
<keyword evidence="8" id="KW-1185">Reference proteome</keyword>